<dbReference type="CDD" id="cd07726">
    <property type="entry name" value="ST1585-like_MBL-fold"/>
    <property type="match status" value="1"/>
</dbReference>
<dbReference type="InterPro" id="IPR036866">
    <property type="entry name" value="RibonucZ/Hydroxyglut_hydro"/>
</dbReference>
<dbReference type="PANTHER" id="PTHR42951">
    <property type="entry name" value="METALLO-BETA-LACTAMASE DOMAIN-CONTAINING"/>
    <property type="match status" value="1"/>
</dbReference>
<comment type="caution">
    <text evidence="2">The sequence shown here is derived from an EMBL/GenBank/DDBJ whole genome shotgun (WGS) entry which is preliminary data.</text>
</comment>
<dbReference type="InterPro" id="IPR037482">
    <property type="entry name" value="ST1585_MBL-fold"/>
</dbReference>
<protein>
    <submittedName>
        <fullName evidence="2">Metallo-beta-lactamase superfamily protein</fullName>
    </submittedName>
</protein>
<organism evidence="2 3">
    <name type="scientific">Giardia muris</name>
    <dbReference type="NCBI Taxonomy" id="5742"/>
    <lineage>
        <taxon>Eukaryota</taxon>
        <taxon>Metamonada</taxon>
        <taxon>Diplomonadida</taxon>
        <taxon>Hexamitidae</taxon>
        <taxon>Giardiinae</taxon>
        <taxon>Giardia</taxon>
    </lineage>
</organism>
<evidence type="ECO:0000313" key="3">
    <source>
        <dbReference type="Proteomes" id="UP000315496"/>
    </source>
</evidence>
<evidence type="ECO:0000259" key="1">
    <source>
        <dbReference type="SMART" id="SM00849"/>
    </source>
</evidence>
<dbReference type="OrthoDB" id="515692at2759"/>
<dbReference type="EMBL" id="VDLU01000002">
    <property type="protein sequence ID" value="TNJ29154.1"/>
    <property type="molecule type" value="Genomic_DNA"/>
</dbReference>
<gene>
    <name evidence="2" type="ORF">GMRT_15797</name>
</gene>
<keyword evidence="3" id="KW-1185">Reference proteome</keyword>
<feature type="domain" description="Metallo-beta-lactamase" evidence="1">
    <location>
        <begin position="24"/>
        <end position="228"/>
    </location>
</feature>
<dbReference type="VEuPathDB" id="GiardiaDB:GMRT_15797"/>
<name>A0A4Z1STD2_GIAMU</name>
<dbReference type="InterPro" id="IPR050855">
    <property type="entry name" value="NDM-1-like"/>
</dbReference>
<dbReference type="Proteomes" id="UP000315496">
    <property type="component" value="Chromosome 2"/>
</dbReference>
<dbReference type="SMART" id="SM00849">
    <property type="entry name" value="Lactamase_B"/>
    <property type="match status" value="1"/>
</dbReference>
<reference evidence="2 3" key="1">
    <citation type="submission" date="2019-05" db="EMBL/GenBank/DDBJ databases">
        <title>The compact genome of Giardia muris reveals important steps in the evolution of intestinal protozoan parasites.</title>
        <authorList>
            <person name="Xu F."/>
            <person name="Jimenez-Gonzalez A."/>
            <person name="Einarsson E."/>
            <person name="Astvaldsson A."/>
            <person name="Peirasmaki D."/>
            <person name="Eckmann L."/>
            <person name="Andersson J.O."/>
            <person name="Svard S.G."/>
            <person name="Jerlstrom-Hultqvist J."/>
        </authorList>
    </citation>
    <scope>NUCLEOTIDE SEQUENCE [LARGE SCALE GENOMIC DNA]</scope>
    <source>
        <strain evidence="2 3">Roberts-Thomson</strain>
    </source>
</reference>
<proteinExistence type="predicted"/>
<dbReference type="AlphaFoldDB" id="A0A4Z1STD2"/>
<dbReference type="Gene3D" id="3.60.15.10">
    <property type="entry name" value="Ribonuclease Z/Hydroxyacylglutathione hydrolase-like"/>
    <property type="match status" value="1"/>
</dbReference>
<accession>A0A4Z1STD2</accession>
<dbReference type="SUPFAM" id="SSF56281">
    <property type="entry name" value="Metallo-hydrolase/oxidoreductase"/>
    <property type="match status" value="1"/>
</dbReference>
<dbReference type="Pfam" id="PF00753">
    <property type="entry name" value="Lactamase_B"/>
    <property type="match status" value="1"/>
</dbReference>
<sequence>MANLTPVIPDVLIRVDTLFIRPRHCGVYILRGGPHAVLIEAGSTVSVPPILAALDELGIERDDVTHLFITHAHLDHSGGAGLLLQALPRCVVVCHPSALPHIVDPFDKLVPAAVGVYGEDVFQRDYPGILCSPKDRVVAAENDSMHGPDKAELQLRCLHSHGHAYHHAFYYSEKYRLLFGGDGLGFTFDELGGCPLLCTSPSQYDGKAWRGSLEIARTLDVELLLVTHFDVCPRSQLPKRWASIAKQLDDYDRIVETANSREEVESMYKEVIRIHLADYGQDNPNVLTTAWLYIIGDVNVDGLWYRVQRRLAKK</sequence>
<dbReference type="PANTHER" id="PTHR42951:SF4">
    <property type="entry name" value="ACYL-COENZYME A THIOESTERASE MBLAC2"/>
    <property type="match status" value="1"/>
</dbReference>
<dbReference type="InterPro" id="IPR001279">
    <property type="entry name" value="Metallo-B-lactamas"/>
</dbReference>
<evidence type="ECO:0000313" key="2">
    <source>
        <dbReference type="EMBL" id="TNJ29154.1"/>
    </source>
</evidence>